<evidence type="ECO:0000313" key="3">
    <source>
        <dbReference type="Proteomes" id="UP001501444"/>
    </source>
</evidence>
<protein>
    <submittedName>
        <fullName evidence="2">Uncharacterized protein</fullName>
    </submittedName>
</protein>
<organism evidence="2 3">
    <name type="scientific">Dactylosporangium salmoneum</name>
    <dbReference type="NCBI Taxonomy" id="53361"/>
    <lineage>
        <taxon>Bacteria</taxon>
        <taxon>Bacillati</taxon>
        <taxon>Actinomycetota</taxon>
        <taxon>Actinomycetes</taxon>
        <taxon>Micromonosporales</taxon>
        <taxon>Micromonosporaceae</taxon>
        <taxon>Dactylosporangium</taxon>
    </lineage>
</organism>
<name>A0ABP5TXU6_9ACTN</name>
<sequence length="298" mass="34224">MSFFRRIVDWFKGTGPEPETLDEPPEEAPKEPLRPTGTFEPRPIPTPFIVPAAGDVFDFHVILHLSWRNPAGKQLEYARLEELAGIYHDTAVNSFLKTIWRLARTLEPLHPASAETTMNADREMRQGMCFGDDNGMVQCVPTVRVFLDPKLREEKAPLELRRIKIEEEHLSNTLRDHFIRERTEAWLRGLQQLEQFADLGKDERQFLLLFAASMVDDRFSKVTQALARDRERRYNDLVGVLRRAVGDHERLGLFEFANAYDKALQTFCRQMGVDIGQWNLADFGEAGPADTEALEAQL</sequence>
<feature type="region of interest" description="Disordered" evidence="1">
    <location>
        <begin position="14"/>
        <end position="41"/>
    </location>
</feature>
<dbReference type="Proteomes" id="UP001501444">
    <property type="component" value="Unassembled WGS sequence"/>
</dbReference>
<accession>A0ABP5TXU6</accession>
<comment type="caution">
    <text evidence="2">The sequence shown here is derived from an EMBL/GenBank/DDBJ whole genome shotgun (WGS) entry which is preliminary data.</text>
</comment>
<gene>
    <name evidence="2" type="ORF">GCM10010170_058110</name>
</gene>
<evidence type="ECO:0000256" key="1">
    <source>
        <dbReference type="SAM" id="MobiDB-lite"/>
    </source>
</evidence>
<keyword evidence="3" id="KW-1185">Reference proteome</keyword>
<dbReference type="EMBL" id="BAAARV010000053">
    <property type="protein sequence ID" value="GAA2362147.1"/>
    <property type="molecule type" value="Genomic_DNA"/>
</dbReference>
<evidence type="ECO:0000313" key="2">
    <source>
        <dbReference type="EMBL" id="GAA2362147.1"/>
    </source>
</evidence>
<reference evidence="3" key="1">
    <citation type="journal article" date="2019" name="Int. J. Syst. Evol. Microbiol.">
        <title>The Global Catalogue of Microorganisms (GCM) 10K type strain sequencing project: providing services to taxonomists for standard genome sequencing and annotation.</title>
        <authorList>
            <consortium name="The Broad Institute Genomics Platform"/>
            <consortium name="The Broad Institute Genome Sequencing Center for Infectious Disease"/>
            <person name="Wu L."/>
            <person name="Ma J."/>
        </authorList>
    </citation>
    <scope>NUCLEOTIDE SEQUENCE [LARGE SCALE GENOMIC DNA]</scope>
    <source>
        <strain evidence="3">JCM 3272</strain>
    </source>
</reference>
<proteinExistence type="predicted"/>
<dbReference type="RefSeq" id="WP_344615720.1">
    <property type="nucleotide sequence ID" value="NZ_BAAARV010000053.1"/>
</dbReference>